<sequence length="102" mass="11083">MRFFAIAWAAVTALVTTQAAAQRWPPRIIANKPHTLFVGANGPLLFAPEIARHDPYSLKRDFVPITSISMAPLVLGFMRGIQVLTALPQVKARITGTSPAMT</sequence>
<dbReference type="RefSeq" id="WP_146690660.1">
    <property type="nucleotide sequence ID" value="NZ_LT629750.1"/>
</dbReference>
<dbReference type="EMBL" id="LT629750">
    <property type="protein sequence ID" value="SDT57365.1"/>
    <property type="molecule type" value="Genomic_DNA"/>
</dbReference>
<accession>A0A1H2BGJ1</accession>
<keyword evidence="3" id="KW-1185">Reference proteome</keyword>
<evidence type="ECO:0000256" key="1">
    <source>
        <dbReference type="SAM" id="SignalP"/>
    </source>
</evidence>
<organism evidence="2 3">
    <name type="scientific">Bradyrhizobium canariense</name>
    <dbReference type="NCBI Taxonomy" id="255045"/>
    <lineage>
        <taxon>Bacteria</taxon>
        <taxon>Pseudomonadati</taxon>
        <taxon>Pseudomonadota</taxon>
        <taxon>Alphaproteobacteria</taxon>
        <taxon>Hyphomicrobiales</taxon>
        <taxon>Nitrobacteraceae</taxon>
        <taxon>Bradyrhizobium</taxon>
    </lineage>
</organism>
<name>A0A1H2BGJ1_9BRAD</name>
<dbReference type="Proteomes" id="UP000243904">
    <property type="component" value="Chromosome I"/>
</dbReference>
<feature type="signal peptide" evidence="1">
    <location>
        <begin position="1"/>
        <end position="21"/>
    </location>
</feature>
<gene>
    <name evidence="2" type="ORF">SAMN05444158_7156</name>
</gene>
<feature type="chain" id="PRO_5009269915" description="ABC transporter substrate-binding protein" evidence="1">
    <location>
        <begin position="22"/>
        <end position="102"/>
    </location>
</feature>
<dbReference type="AlphaFoldDB" id="A0A1H2BGJ1"/>
<proteinExistence type="predicted"/>
<evidence type="ECO:0008006" key="4">
    <source>
        <dbReference type="Google" id="ProtNLM"/>
    </source>
</evidence>
<protein>
    <recommendedName>
        <fullName evidence="4">ABC transporter substrate-binding protein</fullName>
    </recommendedName>
</protein>
<evidence type="ECO:0000313" key="3">
    <source>
        <dbReference type="Proteomes" id="UP000243904"/>
    </source>
</evidence>
<reference evidence="3" key="1">
    <citation type="submission" date="2016-10" db="EMBL/GenBank/DDBJ databases">
        <authorList>
            <person name="Varghese N."/>
            <person name="Submissions S."/>
        </authorList>
    </citation>
    <scope>NUCLEOTIDE SEQUENCE [LARGE SCALE GENOMIC DNA]</scope>
    <source>
        <strain evidence="3">GAS369</strain>
    </source>
</reference>
<keyword evidence="1" id="KW-0732">Signal</keyword>
<evidence type="ECO:0000313" key="2">
    <source>
        <dbReference type="EMBL" id="SDT57365.1"/>
    </source>
</evidence>